<evidence type="ECO:0000313" key="1">
    <source>
        <dbReference type="EMBL" id="SVD53234.1"/>
    </source>
</evidence>
<feature type="non-terminal residue" evidence="1">
    <location>
        <position position="1"/>
    </location>
</feature>
<organism evidence="1">
    <name type="scientific">marine metagenome</name>
    <dbReference type="NCBI Taxonomy" id="408172"/>
    <lineage>
        <taxon>unclassified sequences</taxon>
        <taxon>metagenomes</taxon>
        <taxon>ecological metagenomes</taxon>
    </lineage>
</organism>
<accession>A0A382W3H0</accession>
<proteinExistence type="predicted"/>
<reference evidence="1" key="1">
    <citation type="submission" date="2018-05" db="EMBL/GenBank/DDBJ databases">
        <authorList>
            <person name="Lanie J.A."/>
            <person name="Ng W.-L."/>
            <person name="Kazmierczak K.M."/>
            <person name="Andrzejewski T.M."/>
            <person name="Davidsen T.M."/>
            <person name="Wayne K.J."/>
            <person name="Tettelin H."/>
            <person name="Glass J.I."/>
            <person name="Rusch D."/>
            <person name="Podicherti R."/>
            <person name="Tsui H.-C.T."/>
            <person name="Winkler M.E."/>
        </authorList>
    </citation>
    <scope>NUCLEOTIDE SEQUENCE</scope>
</reference>
<gene>
    <name evidence="1" type="ORF">METZ01_LOCUS406088</name>
</gene>
<evidence type="ECO:0008006" key="2">
    <source>
        <dbReference type="Google" id="ProtNLM"/>
    </source>
</evidence>
<dbReference type="AlphaFoldDB" id="A0A382W3H0"/>
<sequence>EVVAALHEGMLTANRYDFTWDAIDMASGIYFFKVEALGNVDVQKIMLIK</sequence>
<dbReference type="EMBL" id="UINC01156677">
    <property type="protein sequence ID" value="SVD53234.1"/>
    <property type="molecule type" value="Genomic_DNA"/>
</dbReference>
<name>A0A382W3H0_9ZZZZ</name>
<protein>
    <recommendedName>
        <fullName evidence="2">Secretion system C-terminal sorting domain-containing protein</fullName>
    </recommendedName>
</protein>